<reference evidence="2" key="1">
    <citation type="submission" date="2021-02" db="EMBL/GenBank/DDBJ databases">
        <authorList>
            <person name="Dougan E. K."/>
            <person name="Rhodes N."/>
            <person name="Thang M."/>
            <person name="Chan C."/>
        </authorList>
    </citation>
    <scope>NUCLEOTIDE SEQUENCE</scope>
</reference>
<comment type="caution">
    <text evidence="2">The sequence shown here is derived from an EMBL/GenBank/DDBJ whole genome shotgun (WGS) entry which is preliminary data.</text>
</comment>
<dbReference type="OrthoDB" id="441017at2759"/>
<feature type="non-terminal residue" evidence="2">
    <location>
        <position position="1"/>
    </location>
</feature>
<accession>A0A812Y336</accession>
<keyword evidence="3" id="KW-1185">Reference proteome</keyword>
<dbReference type="Proteomes" id="UP000601435">
    <property type="component" value="Unassembled WGS sequence"/>
</dbReference>
<dbReference type="Gene3D" id="3.40.710.10">
    <property type="entry name" value="DD-peptidase/beta-lactamase superfamily"/>
    <property type="match status" value="1"/>
</dbReference>
<name>A0A812Y336_9DINO</name>
<organism evidence="2 3">
    <name type="scientific">Symbiodinium necroappetens</name>
    <dbReference type="NCBI Taxonomy" id="1628268"/>
    <lineage>
        <taxon>Eukaryota</taxon>
        <taxon>Sar</taxon>
        <taxon>Alveolata</taxon>
        <taxon>Dinophyceae</taxon>
        <taxon>Suessiales</taxon>
        <taxon>Symbiodiniaceae</taxon>
        <taxon>Symbiodinium</taxon>
    </lineage>
</organism>
<proteinExistence type="predicted"/>
<gene>
    <name evidence="2" type="ORF">SNEC2469_LOCUS21897</name>
</gene>
<feature type="domain" description="Beta-lactamase-related" evidence="1">
    <location>
        <begin position="471"/>
        <end position="691"/>
    </location>
</feature>
<dbReference type="InterPro" id="IPR012338">
    <property type="entry name" value="Beta-lactam/transpept-like"/>
</dbReference>
<dbReference type="Pfam" id="PF00144">
    <property type="entry name" value="Beta-lactamase"/>
    <property type="match status" value="1"/>
</dbReference>
<dbReference type="PANTHER" id="PTHR43283:SF3">
    <property type="entry name" value="BETA-LACTAMASE FAMILY PROTEIN (AFU_ORTHOLOGUE AFUA_5G07500)"/>
    <property type="match status" value="1"/>
</dbReference>
<evidence type="ECO:0000313" key="2">
    <source>
        <dbReference type="EMBL" id="CAE7754451.1"/>
    </source>
</evidence>
<evidence type="ECO:0000313" key="3">
    <source>
        <dbReference type="Proteomes" id="UP000601435"/>
    </source>
</evidence>
<dbReference type="InterPro" id="IPR001466">
    <property type="entry name" value="Beta-lactam-related"/>
</dbReference>
<evidence type="ECO:0000259" key="1">
    <source>
        <dbReference type="Pfam" id="PF00144"/>
    </source>
</evidence>
<dbReference type="EMBL" id="CAJNJA010039187">
    <property type="protein sequence ID" value="CAE7754451.1"/>
    <property type="molecule type" value="Genomic_DNA"/>
</dbReference>
<dbReference type="PANTHER" id="PTHR43283">
    <property type="entry name" value="BETA-LACTAMASE-RELATED"/>
    <property type="match status" value="1"/>
</dbReference>
<protein>
    <recommendedName>
        <fullName evidence="1">Beta-lactamase-related domain-containing protein</fullName>
    </recommendedName>
</protein>
<dbReference type="InterPro" id="IPR050789">
    <property type="entry name" value="Diverse_Enzym_Activities"/>
</dbReference>
<sequence>MILAGVVAWDEPVDAFLDLEDAFFAELAAEDRGSDGGALNLLQATAKLHHRGTGSIPDLSGGGSLSSLAKSPLEAAASDGRFESIEGSTVSLVQQVATRTDQKGSVKKAHASRKAPDYFTDALSGNLPAEVTTTPCPVRLARYLETKLEGTGGISRICQTHVTAFGYLSFLSLLGLDTLSGIPKCQDSFLGFARWLVMVLGAFASLCNAFDVWRASRASQKLKLRRCQAEAMSRLDAQAQMSLWHVFVEFFVHCDRKDCCGLPVPVQGAGLASFGECETDFPRLQWRQDPRHRFSPRDAGLAHDIEGIFVLWRDGCIMLHHSARNAGVPEVVETDKLSEVLESVEAEVNKTAQPSTAVELANTLPILLGALYPTNSSVANVRPQVLQPFVVSLRHRKAMTPEEPRVALATPEVDGTCGTAPSDSAHRVVLRHGILAHMDSYGYADLERQALRQRLPRLVAELSCSENIGVVQEGLVQLTDPVCKFIPAFAAAKVKSEDGLAQTAAEAVDRPVTVLHLLTHTSGIGYGPMLGDEPGCEAEERFLPLIERAGLGRTRPGDARAVKSLEHWCEELARLPLLHQPGSEWFYSYSHDVLGRIIEVVTRTRLDTFIEERITQPLGMVDSGFQIPRDKWHRTAAMYRLHEQDGETKPKLVRIDAPSVESNEWMVGNASPILSGGGSVDSMTGGMVSTAAVPALAGLCPGSFLDSEDRAMLMQPGQGELEVPAMARLLIQFFAAAVFIRRDSPSGVAEKIVMKFLQCAALLTVALAKKLTLRSAGTGKANHFNIVMSYTAFSEVAAAQTCDRLQCPRAWRPKLNHHSLTGHTVADCCEKSCELFRCTGVYRSNEAYWGNVGDSPQVCCDKMCGSDFECDAGYVLADATAPGVSREECCKPKCSLFECTAPWAPSDAKKEVVSSSAEDCCDQTCAAVNCSAPGWTENRSKALLVGNTVEECCAPLCGNDAQVVCPAGTAVKPEDVNKTGGVEGCCQKQCKSHQCSAADGWTRDISKADDFADSDEACCAKTCKQFECPVEDGWTASKSMANDIGDNVTQCCKATCKRFTCNATEGWLPAPGNEKDGIEGDDSSTCCVAACSDYTCSPAKKLMLVPDAAKIPGASDEVCCESSKCDKVRSMTKLGEEEYCNDFAEDVCEKKFVKHQNSSEVNASDGTVMSIESTFIVLCYWNVTYAMCRNDVDGAIKGGCAAFKSETLPLKHFGVLRFECPAQTVIDLLLQPFADWMSGWGGMAGTAWTNDPQEDLVLLSFSLVAFDLSTEEVLRAGVRKAISEFQKE</sequence>
<dbReference type="SUPFAM" id="SSF56601">
    <property type="entry name" value="beta-lactamase/transpeptidase-like"/>
    <property type="match status" value="1"/>
</dbReference>